<evidence type="ECO:0000256" key="10">
    <source>
        <dbReference type="ARBA" id="ARBA00023170"/>
    </source>
</evidence>
<keyword evidence="3" id="KW-1003">Cell membrane</keyword>
<dbReference type="GO" id="GO:0005886">
    <property type="term" value="C:plasma membrane"/>
    <property type="evidence" value="ECO:0007669"/>
    <property type="project" value="UniProtKB-SubCell"/>
</dbReference>
<keyword evidence="9" id="KW-1015">Disulfide bond</keyword>
<comment type="similarity">
    <text evidence="2">Belongs to the CD36 family.</text>
</comment>
<gene>
    <name evidence="12" type="ORF">NQ318_020774</name>
</gene>
<evidence type="ECO:0000256" key="3">
    <source>
        <dbReference type="ARBA" id="ARBA00022475"/>
    </source>
</evidence>
<evidence type="ECO:0000256" key="4">
    <source>
        <dbReference type="ARBA" id="ARBA00022606"/>
    </source>
</evidence>
<evidence type="ECO:0000256" key="8">
    <source>
        <dbReference type="ARBA" id="ARBA00023136"/>
    </source>
</evidence>
<dbReference type="PANTHER" id="PTHR11923">
    <property type="entry name" value="SCAVENGER RECEPTOR CLASS B TYPE-1 SR-B1"/>
    <property type="match status" value="1"/>
</dbReference>
<organism evidence="12 13">
    <name type="scientific">Aromia moschata</name>
    <dbReference type="NCBI Taxonomy" id="1265417"/>
    <lineage>
        <taxon>Eukaryota</taxon>
        <taxon>Metazoa</taxon>
        <taxon>Ecdysozoa</taxon>
        <taxon>Arthropoda</taxon>
        <taxon>Hexapoda</taxon>
        <taxon>Insecta</taxon>
        <taxon>Pterygota</taxon>
        <taxon>Neoptera</taxon>
        <taxon>Endopterygota</taxon>
        <taxon>Coleoptera</taxon>
        <taxon>Polyphaga</taxon>
        <taxon>Cucujiformia</taxon>
        <taxon>Chrysomeloidea</taxon>
        <taxon>Cerambycidae</taxon>
        <taxon>Cerambycinae</taxon>
        <taxon>Callichromatini</taxon>
        <taxon>Aromia</taxon>
    </lineage>
</organism>
<comment type="caution">
    <text evidence="12">The sequence shown here is derived from an EMBL/GenBank/DDBJ whole genome shotgun (WGS) entry which is preliminary data.</text>
</comment>
<dbReference type="GO" id="GO:0005737">
    <property type="term" value="C:cytoplasm"/>
    <property type="evidence" value="ECO:0007669"/>
    <property type="project" value="TreeGrafter"/>
</dbReference>
<keyword evidence="8" id="KW-0472">Membrane</keyword>
<evidence type="ECO:0000313" key="13">
    <source>
        <dbReference type="Proteomes" id="UP001162162"/>
    </source>
</evidence>
<dbReference type="PRINTS" id="PR01609">
    <property type="entry name" value="CD36FAMILY"/>
</dbReference>
<dbReference type="Proteomes" id="UP001162162">
    <property type="component" value="Unassembled WGS sequence"/>
</dbReference>
<protein>
    <submittedName>
        <fullName evidence="12">Uncharacterized protein</fullName>
    </submittedName>
</protein>
<dbReference type="GO" id="GO:0005044">
    <property type="term" value="F:scavenger receptor activity"/>
    <property type="evidence" value="ECO:0007669"/>
    <property type="project" value="TreeGrafter"/>
</dbReference>
<dbReference type="Pfam" id="PF01130">
    <property type="entry name" value="CD36"/>
    <property type="match status" value="1"/>
</dbReference>
<evidence type="ECO:0000256" key="5">
    <source>
        <dbReference type="ARBA" id="ARBA00022692"/>
    </source>
</evidence>
<evidence type="ECO:0000256" key="6">
    <source>
        <dbReference type="ARBA" id="ARBA00022725"/>
    </source>
</evidence>
<proteinExistence type="inferred from homology"/>
<keyword evidence="4" id="KW-0716">Sensory transduction</keyword>
<name>A0AAV8YCY9_9CUCU</name>
<sequence>MLVVQQFQRRNYAAHEDFAVLNIVPPRRVGGRRRAGHMVTLKPGNDIREMFLKVPFALDFKVYLFNVTNPMEVQMGKLPSVHEVGPFCYE</sequence>
<dbReference type="AlphaFoldDB" id="A0AAV8YCY9"/>
<accession>A0AAV8YCY9</accession>
<reference evidence="12" key="1">
    <citation type="journal article" date="2023" name="Insect Mol. Biol.">
        <title>Genome sequencing provides insights into the evolution of gene families encoding plant cell wall-degrading enzymes in longhorned beetles.</title>
        <authorList>
            <person name="Shin N.R."/>
            <person name="Okamura Y."/>
            <person name="Kirsch R."/>
            <person name="Pauchet Y."/>
        </authorList>
    </citation>
    <scope>NUCLEOTIDE SEQUENCE</scope>
    <source>
        <strain evidence="12">AMC_N1</strain>
    </source>
</reference>
<evidence type="ECO:0000256" key="2">
    <source>
        <dbReference type="ARBA" id="ARBA00010532"/>
    </source>
</evidence>
<evidence type="ECO:0000256" key="7">
    <source>
        <dbReference type="ARBA" id="ARBA00022989"/>
    </source>
</evidence>
<keyword evidence="6" id="KW-0552">Olfaction</keyword>
<evidence type="ECO:0000256" key="11">
    <source>
        <dbReference type="ARBA" id="ARBA00023180"/>
    </source>
</evidence>
<dbReference type="InterPro" id="IPR002159">
    <property type="entry name" value="CD36_fam"/>
</dbReference>
<keyword evidence="5" id="KW-0812">Transmembrane</keyword>
<keyword evidence="10" id="KW-0675">Receptor</keyword>
<dbReference type="PANTHER" id="PTHR11923:SF69">
    <property type="entry name" value="SENSORY NEURON MEMBRANE PROTEIN 1"/>
    <property type="match status" value="1"/>
</dbReference>
<keyword evidence="11" id="KW-0325">Glycoprotein</keyword>
<evidence type="ECO:0000256" key="9">
    <source>
        <dbReference type="ARBA" id="ARBA00023157"/>
    </source>
</evidence>
<keyword evidence="13" id="KW-1185">Reference proteome</keyword>
<dbReference type="EMBL" id="JAPWTK010000139">
    <property type="protein sequence ID" value="KAJ8948287.1"/>
    <property type="molecule type" value="Genomic_DNA"/>
</dbReference>
<dbReference type="GO" id="GO:0007608">
    <property type="term" value="P:sensory perception of smell"/>
    <property type="evidence" value="ECO:0007669"/>
    <property type="project" value="UniProtKB-KW"/>
</dbReference>
<evidence type="ECO:0000313" key="12">
    <source>
        <dbReference type="EMBL" id="KAJ8948287.1"/>
    </source>
</evidence>
<evidence type="ECO:0000256" key="1">
    <source>
        <dbReference type="ARBA" id="ARBA00004651"/>
    </source>
</evidence>
<comment type="subcellular location">
    <subcellularLocation>
        <location evidence="1">Cell membrane</location>
        <topology evidence="1">Multi-pass membrane protein</topology>
    </subcellularLocation>
</comment>
<keyword evidence="7" id="KW-1133">Transmembrane helix</keyword>